<dbReference type="PANTHER" id="PTHR36558">
    <property type="entry name" value="GLR1098 PROTEIN"/>
    <property type="match status" value="1"/>
</dbReference>
<comment type="caution">
    <text evidence="2">The sequence shown here is derived from an EMBL/GenBank/DDBJ whole genome shotgun (WGS) entry which is preliminary data.</text>
</comment>
<evidence type="ECO:0000259" key="1">
    <source>
        <dbReference type="Pfam" id="PF05685"/>
    </source>
</evidence>
<dbReference type="SUPFAM" id="SSF52980">
    <property type="entry name" value="Restriction endonuclease-like"/>
    <property type="match status" value="1"/>
</dbReference>
<proteinExistence type="predicted"/>
<organism evidence="2 3">
    <name type="scientific">Phaeodactylibacter xiamenensis</name>
    <dbReference type="NCBI Taxonomy" id="1524460"/>
    <lineage>
        <taxon>Bacteria</taxon>
        <taxon>Pseudomonadati</taxon>
        <taxon>Bacteroidota</taxon>
        <taxon>Saprospiria</taxon>
        <taxon>Saprospirales</taxon>
        <taxon>Haliscomenobacteraceae</taxon>
        <taxon>Phaeodactylibacter</taxon>
    </lineage>
</organism>
<keyword evidence="3" id="KW-1185">Reference proteome</keyword>
<dbReference type="CDD" id="cd06260">
    <property type="entry name" value="DUF820-like"/>
    <property type="match status" value="1"/>
</dbReference>
<dbReference type="STRING" id="1524460.IX84_09230"/>
<dbReference type="InterPro" id="IPR012296">
    <property type="entry name" value="Nuclease_put_TT1808"/>
</dbReference>
<dbReference type="AlphaFoldDB" id="A0A098S8C3"/>
<evidence type="ECO:0000313" key="3">
    <source>
        <dbReference type="Proteomes" id="UP000029736"/>
    </source>
</evidence>
<gene>
    <name evidence="2" type="ORF">IX84_09230</name>
</gene>
<dbReference type="PANTHER" id="PTHR36558:SF1">
    <property type="entry name" value="RESTRICTION ENDONUCLEASE DOMAIN-CONTAINING PROTEIN-RELATED"/>
    <property type="match status" value="1"/>
</dbReference>
<dbReference type="EMBL" id="JPOS01000019">
    <property type="protein sequence ID" value="KGE88365.1"/>
    <property type="molecule type" value="Genomic_DNA"/>
</dbReference>
<dbReference type="Proteomes" id="UP000029736">
    <property type="component" value="Unassembled WGS sequence"/>
</dbReference>
<reference evidence="2 3" key="1">
    <citation type="journal article" date="2014" name="Int. J. Syst. Evol. Microbiol.">
        <title>Phaeodactylibacter xiamenensis gen. nov., sp. nov., a member of the family Saprospiraceae isolated from the marine alga Phaeodactylum tricornutum.</title>
        <authorList>
            <person name="Chen Z.Jr."/>
            <person name="Lei X."/>
            <person name="Lai Q."/>
            <person name="Li Y."/>
            <person name="Zhang B."/>
            <person name="Zhang J."/>
            <person name="Zhang H."/>
            <person name="Yang L."/>
            <person name="Zheng W."/>
            <person name="Tian Y."/>
            <person name="Yu Z."/>
            <person name="Xu H.Jr."/>
            <person name="Zheng T."/>
        </authorList>
    </citation>
    <scope>NUCLEOTIDE SEQUENCE [LARGE SCALE GENOMIC DNA]</scope>
    <source>
        <strain evidence="2 3">KD52</strain>
    </source>
</reference>
<dbReference type="Pfam" id="PF05685">
    <property type="entry name" value="Uma2"/>
    <property type="match status" value="1"/>
</dbReference>
<sequence>MAEQSAKRPASLQVYLEEEAQSATKHEFWDGEIIAMAGGSPAHNKIANSVGTAIDSALDKNHKDCAVFSSDQQVYIPKYNRCVYPDCTVVCGEEELSGNTMLLNPLLIIEVLSESTKQYDSTDKFEAYRSIPSFKEYVLVWQTIPKVQSWYKEDDQLWRISSAFGLDKTLPLYSLGCELALIDIYKRVKSLGEQDHPQAF</sequence>
<evidence type="ECO:0000313" key="2">
    <source>
        <dbReference type="EMBL" id="KGE88365.1"/>
    </source>
</evidence>
<dbReference type="InterPro" id="IPR011335">
    <property type="entry name" value="Restrct_endonuc-II-like"/>
</dbReference>
<dbReference type="InterPro" id="IPR008538">
    <property type="entry name" value="Uma2"/>
</dbReference>
<protein>
    <recommendedName>
        <fullName evidence="1">Putative restriction endonuclease domain-containing protein</fullName>
    </recommendedName>
</protein>
<name>A0A098S8C3_9BACT</name>
<dbReference type="Gene3D" id="3.90.1570.10">
    <property type="entry name" value="tt1808, chain A"/>
    <property type="match status" value="1"/>
</dbReference>
<feature type="domain" description="Putative restriction endonuclease" evidence="1">
    <location>
        <begin position="19"/>
        <end position="172"/>
    </location>
</feature>
<accession>A0A098S8C3</accession>